<dbReference type="Gene3D" id="1.10.10.10">
    <property type="entry name" value="Winged helix-like DNA-binding domain superfamily/Winged helix DNA-binding domain"/>
    <property type="match status" value="1"/>
</dbReference>
<dbReference type="PROSITE" id="PS50956">
    <property type="entry name" value="HTH_ASNC_2"/>
    <property type="match status" value="1"/>
</dbReference>
<dbReference type="InterPro" id="IPR011991">
    <property type="entry name" value="ArsR-like_HTH"/>
</dbReference>
<dbReference type="PRINTS" id="PR00033">
    <property type="entry name" value="HTHASNC"/>
</dbReference>
<dbReference type="InterPro" id="IPR019887">
    <property type="entry name" value="Tscrpt_reg_AsnC/Lrp_C"/>
</dbReference>
<dbReference type="EMBL" id="BOPV01000001">
    <property type="protein sequence ID" value="GIL41732.1"/>
    <property type="molecule type" value="Genomic_DNA"/>
</dbReference>
<dbReference type="InterPro" id="IPR000485">
    <property type="entry name" value="AsnC-type_HTH_dom"/>
</dbReference>
<dbReference type="PROSITE" id="PS00519">
    <property type="entry name" value="HTH_ASNC_1"/>
    <property type="match status" value="1"/>
</dbReference>
<dbReference type="AlphaFoldDB" id="A0A8S8XIC0"/>
<dbReference type="GO" id="GO:0043200">
    <property type="term" value="P:response to amino acid"/>
    <property type="evidence" value="ECO:0007669"/>
    <property type="project" value="TreeGrafter"/>
</dbReference>
<dbReference type="GO" id="GO:0005829">
    <property type="term" value="C:cytosol"/>
    <property type="evidence" value="ECO:0007669"/>
    <property type="project" value="TreeGrafter"/>
</dbReference>
<dbReference type="Proteomes" id="UP000681075">
    <property type="component" value="Unassembled WGS sequence"/>
</dbReference>
<dbReference type="InterPro" id="IPR011008">
    <property type="entry name" value="Dimeric_a/b-barrel"/>
</dbReference>
<evidence type="ECO:0000256" key="3">
    <source>
        <dbReference type="ARBA" id="ARBA00023163"/>
    </source>
</evidence>
<dbReference type="InterPro" id="IPR036390">
    <property type="entry name" value="WH_DNA-bd_sf"/>
</dbReference>
<evidence type="ECO:0000259" key="4">
    <source>
        <dbReference type="PROSITE" id="PS50956"/>
    </source>
</evidence>
<dbReference type="InterPro" id="IPR019888">
    <property type="entry name" value="Tscrpt_reg_AsnC-like"/>
</dbReference>
<accession>A0A8S8XIC0</accession>
<comment type="caution">
    <text evidence="5">The sequence shown here is derived from an EMBL/GenBank/DDBJ whole genome shotgun (WGS) entry which is preliminary data.</text>
</comment>
<reference evidence="5" key="1">
    <citation type="submission" date="2021-02" db="EMBL/GenBank/DDBJ databases">
        <title>Genome sequence of Rhodospirillales sp. strain TMPK1 isolated from soil.</title>
        <authorList>
            <person name="Nakai R."/>
            <person name="Kusada H."/>
            <person name="Tamaki H."/>
        </authorList>
    </citation>
    <scope>NUCLEOTIDE SEQUENCE</scope>
    <source>
        <strain evidence="5">TMPK1</strain>
    </source>
</reference>
<gene>
    <name evidence="5" type="ORF">TMPK1_39690</name>
</gene>
<dbReference type="SMART" id="SM00344">
    <property type="entry name" value="HTH_ASNC"/>
    <property type="match status" value="1"/>
</dbReference>
<dbReference type="RefSeq" id="WP_420245349.1">
    <property type="nucleotide sequence ID" value="NZ_BOPV01000001.1"/>
</dbReference>
<dbReference type="Pfam" id="PF13412">
    <property type="entry name" value="HTH_24"/>
    <property type="match status" value="1"/>
</dbReference>
<sequence>MPETALSPADRKILETLQQDGRIANVELADRIGLSPSPCLRRVRQLEEQGMIGGYVALLDRKKLGLDVVAFVEVQVERHNDQLADAFRDAAAAEPEVVAVHMMTGAFDYLLKVVVPTLDDYANFARKKLLKMPGVKDVRSSFVLETYKDSTALPLAHLQR</sequence>
<name>A0A8S8XIC0_9PROT</name>
<evidence type="ECO:0000313" key="5">
    <source>
        <dbReference type="EMBL" id="GIL41732.1"/>
    </source>
</evidence>
<evidence type="ECO:0000256" key="1">
    <source>
        <dbReference type="ARBA" id="ARBA00023015"/>
    </source>
</evidence>
<keyword evidence="6" id="KW-1185">Reference proteome</keyword>
<dbReference type="PANTHER" id="PTHR30154">
    <property type="entry name" value="LEUCINE-RESPONSIVE REGULATORY PROTEIN"/>
    <property type="match status" value="1"/>
</dbReference>
<dbReference type="CDD" id="cd00090">
    <property type="entry name" value="HTH_ARSR"/>
    <property type="match status" value="1"/>
</dbReference>
<dbReference type="GO" id="GO:0006355">
    <property type="term" value="P:regulation of DNA-templated transcription"/>
    <property type="evidence" value="ECO:0007669"/>
    <property type="project" value="UniProtKB-ARBA"/>
</dbReference>
<proteinExistence type="predicted"/>
<dbReference type="Pfam" id="PF01037">
    <property type="entry name" value="AsnC_trans_reg"/>
    <property type="match status" value="1"/>
</dbReference>
<feature type="domain" description="HTH asnC-type" evidence="4">
    <location>
        <begin position="6"/>
        <end position="67"/>
    </location>
</feature>
<dbReference type="InterPro" id="IPR019885">
    <property type="entry name" value="Tscrpt_reg_HTH_AsnC-type_CS"/>
</dbReference>
<dbReference type="InterPro" id="IPR036388">
    <property type="entry name" value="WH-like_DNA-bd_sf"/>
</dbReference>
<organism evidence="5 6">
    <name type="scientific">Roseiterribacter gracilis</name>
    <dbReference type="NCBI Taxonomy" id="2812848"/>
    <lineage>
        <taxon>Bacteria</taxon>
        <taxon>Pseudomonadati</taxon>
        <taxon>Pseudomonadota</taxon>
        <taxon>Alphaproteobacteria</taxon>
        <taxon>Rhodospirillales</taxon>
        <taxon>Roseiterribacteraceae</taxon>
        <taxon>Roseiterribacter</taxon>
    </lineage>
</organism>
<protein>
    <submittedName>
        <fullName evidence="5">AsnC family transcriptional regulator</fullName>
    </submittedName>
</protein>
<dbReference type="Gene3D" id="3.30.70.920">
    <property type="match status" value="1"/>
</dbReference>
<dbReference type="PANTHER" id="PTHR30154:SF34">
    <property type="entry name" value="TRANSCRIPTIONAL REGULATOR AZLB"/>
    <property type="match status" value="1"/>
</dbReference>
<keyword evidence="2" id="KW-0238">DNA-binding</keyword>
<evidence type="ECO:0000313" key="6">
    <source>
        <dbReference type="Proteomes" id="UP000681075"/>
    </source>
</evidence>
<dbReference type="SUPFAM" id="SSF54909">
    <property type="entry name" value="Dimeric alpha+beta barrel"/>
    <property type="match status" value="1"/>
</dbReference>
<keyword evidence="3" id="KW-0804">Transcription</keyword>
<evidence type="ECO:0000256" key="2">
    <source>
        <dbReference type="ARBA" id="ARBA00023125"/>
    </source>
</evidence>
<dbReference type="SUPFAM" id="SSF46785">
    <property type="entry name" value="Winged helix' DNA-binding domain"/>
    <property type="match status" value="1"/>
</dbReference>
<keyword evidence="1" id="KW-0805">Transcription regulation</keyword>
<dbReference type="GO" id="GO:0043565">
    <property type="term" value="F:sequence-specific DNA binding"/>
    <property type="evidence" value="ECO:0007669"/>
    <property type="project" value="InterPro"/>
</dbReference>